<dbReference type="HOGENOM" id="CLU_2479787_0_0_5"/>
<proteinExistence type="predicted"/>
<dbReference type="KEGG" id="mno:Mnod_5769"/>
<feature type="region of interest" description="Disordered" evidence="1">
    <location>
        <begin position="28"/>
        <end position="58"/>
    </location>
</feature>
<keyword evidence="3" id="KW-1185">Reference proteome</keyword>
<sequence length="89" mass="9180">MRLREKGKPDGAIVTLAWDAAQAALLAGTHVSAEHEGSEGEHGPDQPAESGDLDAKTQPELEAVAAERGVDISGAKTKADVNAALRARP</sequence>
<evidence type="ECO:0000313" key="3">
    <source>
        <dbReference type="Proteomes" id="UP000008207"/>
    </source>
</evidence>
<protein>
    <submittedName>
        <fullName evidence="2">Uncharacterized protein</fullName>
    </submittedName>
</protein>
<dbReference type="EMBL" id="CP001349">
    <property type="protein sequence ID" value="ACL60598.1"/>
    <property type="molecule type" value="Genomic_DNA"/>
</dbReference>
<dbReference type="OrthoDB" id="8001874at2"/>
<evidence type="ECO:0000313" key="2">
    <source>
        <dbReference type="EMBL" id="ACL60598.1"/>
    </source>
</evidence>
<dbReference type="STRING" id="460265.Mnod_5769"/>
<reference evidence="2 3" key="1">
    <citation type="submission" date="2009-01" db="EMBL/GenBank/DDBJ databases">
        <title>Complete sequence of chromosome of Methylobacterium nodulans ORS 2060.</title>
        <authorList>
            <consortium name="US DOE Joint Genome Institute"/>
            <person name="Lucas S."/>
            <person name="Copeland A."/>
            <person name="Lapidus A."/>
            <person name="Glavina del Rio T."/>
            <person name="Dalin E."/>
            <person name="Tice H."/>
            <person name="Bruce D."/>
            <person name="Goodwin L."/>
            <person name="Pitluck S."/>
            <person name="Sims D."/>
            <person name="Brettin T."/>
            <person name="Detter J.C."/>
            <person name="Han C."/>
            <person name="Larimer F."/>
            <person name="Land M."/>
            <person name="Hauser L."/>
            <person name="Kyrpides N."/>
            <person name="Ivanova N."/>
            <person name="Marx C.J."/>
            <person name="Richardson P."/>
        </authorList>
    </citation>
    <scope>NUCLEOTIDE SEQUENCE [LARGE SCALE GENOMIC DNA]</scope>
    <source>
        <strain evidence="3">LMG 21967 / CNCM I-2342 / ORS 2060</strain>
    </source>
</reference>
<dbReference type="AlphaFoldDB" id="B8IRP8"/>
<feature type="compositionally biased region" description="Basic and acidic residues" evidence="1">
    <location>
        <begin position="32"/>
        <end position="44"/>
    </location>
</feature>
<dbReference type="Proteomes" id="UP000008207">
    <property type="component" value="Chromosome"/>
</dbReference>
<organism evidence="2 3">
    <name type="scientific">Methylobacterium nodulans (strain LMG 21967 / CNCM I-2342 / ORS 2060)</name>
    <dbReference type="NCBI Taxonomy" id="460265"/>
    <lineage>
        <taxon>Bacteria</taxon>
        <taxon>Pseudomonadati</taxon>
        <taxon>Pseudomonadota</taxon>
        <taxon>Alphaproteobacteria</taxon>
        <taxon>Hyphomicrobiales</taxon>
        <taxon>Methylobacteriaceae</taxon>
        <taxon>Methylobacterium</taxon>
    </lineage>
</organism>
<gene>
    <name evidence="2" type="ordered locus">Mnod_5769</name>
</gene>
<evidence type="ECO:0000256" key="1">
    <source>
        <dbReference type="SAM" id="MobiDB-lite"/>
    </source>
</evidence>
<dbReference type="RefSeq" id="WP_015932197.1">
    <property type="nucleotide sequence ID" value="NC_011894.1"/>
</dbReference>
<name>B8IRP8_METNO</name>
<accession>B8IRP8</accession>